<accession>A0A9P5NTM4</accession>
<evidence type="ECO:0000256" key="1">
    <source>
        <dbReference type="ARBA" id="ARBA00023002"/>
    </source>
</evidence>
<dbReference type="PANTHER" id="PTHR43157">
    <property type="entry name" value="PHOSPHATIDYLINOSITOL-GLYCAN BIOSYNTHESIS CLASS F PROTEIN-RELATED"/>
    <property type="match status" value="1"/>
</dbReference>
<reference evidence="2" key="1">
    <citation type="submission" date="2020-11" db="EMBL/GenBank/DDBJ databases">
        <authorList>
            <consortium name="DOE Joint Genome Institute"/>
            <person name="Ahrendt S."/>
            <person name="Riley R."/>
            <person name="Andreopoulos W."/>
            <person name="LaButti K."/>
            <person name="Pangilinan J."/>
            <person name="Ruiz-duenas F.J."/>
            <person name="Barrasa J.M."/>
            <person name="Sanchez-Garcia M."/>
            <person name="Camarero S."/>
            <person name="Miyauchi S."/>
            <person name="Serrano A."/>
            <person name="Linde D."/>
            <person name="Babiker R."/>
            <person name="Drula E."/>
            <person name="Ayuso-Fernandez I."/>
            <person name="Pacheco R."/>
            <person name="Padilla G."/>
            <person name="Ferreira P."/>
            <person name="Barriuso J."/>
            <person name="Kellner H."/>
            <person name="Castanera R."/>
            <person name="Alfaro M."/>
            <person name="Ramirez L."/>
            <person name="Pisabarro A.G."/>
            <person name="Kuo A."/>
            <person name="Tritt A."/>
            <person name="Lipzen A."/>
            <person name="He G."/>
            <person name="Yan M."/>
            <person name="Ng V."/>
            <person name="Cullen D."/>
            <person name="Martin F."/>
            <person name="Rosso M.-N."/>
            <person name="Henrissat B."/>
            <person name="Hibbett D."/>
            <person name="Martinez A.T."/>
            <person name="Grigoriev I.V."/>
        </authorList>
    </citation>
    <scope>NUCLEOTIDE SEQUENCE</scope>
    <source>
        <strain evidence="2">AH 44721</strain>
    </source>
</reference>
<evidence type="ECO:0000313" key="3">
    <source>
        <dbReference type="Proteomes" id="UP000724874"/>
    </source>
</evidence>
<name>A0A9P5NTM4_GYMJU</name>
<dbReference type="OrthoDB" id="542013at2759"/>
<proteinExistence type="predicted"/>
<sequence length="300" mass="33552">MRLGFFDFIKSQYTKVPPVPKADLSGKTVIVTGANIGMNPAKLILACRNREKGDAAVNVIKQETGFQGVELWLLDLASFASIREEGGRLDILVENAANAPPMGSVDFTNDGWETSKDNTTPRLVVLASEVHYWAVLERRVLDAPNPLREYGHKNNLKDNTESDAASFECLVRSALNDRLHRKPVIVSAVNPGYCYSGLRRKYGGITLLFDRLMEILLARSTEEGSRIPVWAAVGIEERKDELRGAYINLMHVDEPSDFVISEEGEEVRQKIWNNLIEELSQVEPKVAHIVKENLTPPVRN</sequence>
<comment type="caution">
    <text evidence="2">The sequence shown here is derived from an EMBL/GenBank/DDBJ whole genome shotgun (WGS) entry which is preliminary data.</text>
</comment>
<dbReference type="PRINTS" id="PR00081">
    <property type="entry name" value="GDHRDH"/>
</dbReference>
<protein>
    <recommendedName>
        <fullName evidence="4">Short-chain dehydrogenase</fullName>
    </recommendedName>
</protein>
<evidence type="ECO:0008006" key="4">
    <source>
        <dbReference type="Google" id="ProtNLM"/>
    </source>
</evidence>
<dbReference type="Proteomes" id="UP000724874">
    <property type="component" value="Unassembled WGS sequence"/>
</dbReference>
<gene>
    <name evidence="2" type="ORF">CPB84DRAFT_1774142</name>
</gene>
<dbReference type="EMBL" id="JADNYJ010000030">
    <property type="protein sequence ID" value="KAF8903437.1"/>
    <property type="molecule type" value="Genomic_DNA"/>
</dbReference>
<keyword evidence="1" id="KW-0560">Oxidoreductase</keyword>
<organism evidence="2 3">
    <name type="scientific">Gymnopilus junonius</name>
    <name type="common">Spectacular rustgill mushroom</name>
    <name type="synonym">Gymnopilus spectabilis subsp. junonius</name>
    <dbReference type="NCBI Taxonomy" id="109634"/>
    <lineage>
        <taxon>Eukaryota</taxon>
        <taxon>Fungi</taxon>
        <taxon>Dikarya</taxon>
        <taxon>Basidiomycota</taxon>
        <taxon>Agaricomycotina</taxon>
        <taxon>Agaricomycetes</taxon>
        <taxon>Agaricomycetidae</taxon>
        <taxon>Agaricales</taxon>
        <taxon>Agaricineae</taxon>
        <taxon>Hymenogastraceae</taxon>
        <taxon>Gymnopilus</taxon>
    </lineage>
</organism>
<dbReference type="InterPro" id="IPR002347">
    <property type="entry name" value="SDR_fam"/>
</dbReference>
<keyword evidence="3" id="KW-1185">Reference proteome</keyword>
<evidence type="ECO:0000313" key="2">
    <source>
        <dbReference type="EMBL" id="KAF8903437.1"/>
    </source>
</evidence>
<dbReference type="Gene3D" id="3.40.50.720">
    <property type="entry name" value="NAD(P)-binding Rossmann-like Domain"/>
    <property type="match status" value="2"/>
</dbReference>
<dbReference type="PANTHER" id="PTHR43157:SF31">
    <property type="entry name" value="PHOSPHATIDYLINOSITOL-GLYCAN BIOSYNTHESIS CLASS F PROTEIN"/>
    <property type="match status" value="1"/>
</dbReference>
<dbReference type="InterPro" id="IPR036291">
    <property type="entry name" value="NAD(P)-bd_dom_sf"/>
</dbReference>
<dbReference type="GO" id="GO:0016491">
    <property type="term" value="F:oxidoreductase activity"/>
    <property type="evidence" value="ECO:0007669"/>
    <property type="project" value="UniProtKB-KW"/>
</dbReference>
<dbReference type="SUPFAM" id="SSF51735">
    <property type="entry name" value="NAD(P)-binding Rossmann-fold domains"/>
    <property type="match status" value="1"/>
</dbReference>
<dbReference type="AlphaFoldDB" id="A0A9P5NTM4"/>